<accession>A0A084VWI8</accession>
<dbReference type="Proteomes" id="UP000030765">
    <property type="component" value="Unassembled WGS sequence"/>
</dbReference>
<sequence length="83" mass="8838">MIKIIYPPSWRWPVDIDGGHRMEIKTSPFASLAAADDRPCRRAGVGRLLSQSVSVSLCGIGCLATDKGIWTGKGIGNTTPLGL</sequence>
<dbReference type="EnsemblMetazoa" id="ASIC010024-RA">
    <property type="protein sequence ID" value="ASIC010024-PA"/>
    <property type="gene ID" value="ASIC010024"/>
</dbReference>
<reference evidence="2" key="2">
    <citation type="submission" date="2020-05" db="UniProtKB">
        <authorList>
            <consortium name="EnsemblMetazoa"/>
        </authorList>
    </citation>
    <scope>IDENTIFICATION</scope>
</reference>
<dbReference type="AlphaFoldDB" id="A0A084VWI8"/>
<gene>
    <name evidence="1" type="ORF">ZHAS_00010024</name>
</gene>
<organism evidence="1">
    <name type="scientific">Anopheles sinensis</name>
    <name type="common">Mosquito</name>
    <dbReference type="NCBI Taxonomy" id="74873"/>
    <lineage>
        <taxon>Eukaryota</taxon>
        <taxon>Metazoa</taxon>
        <taxon>Ecdysozoa</taxon>
        <taxon>Arthropoda</taxon>
        <taxon>Hexapoda</taxon>
        <taxon>Insecta</taxon>
        <taxon>Pterygota</taxon>
        <taxon>Neoptera</taxon>
        <taxon>Endopterygota</taxon>
        <taxon>Diptera</taxon>
        <taxon>Nematocera</taxon>
        <taxon>Culicoidea</taxon>
        <taxon>Culicidae</taxon>
        <taxon>Anophelinae</taxon>
        <taxon>Anopheles</taxon>
    </lineage>
</organism>
<proteinExistence type="predicted"/>
<keyword evidence="3" id="KW-1185">Reference proteome</keyword>
<evidence type="ECO:0000313" key="1">
    <source>
        <dbReference type="EMBL" id="KFB42332.1"/>
    </source>
</evidence>
<dbReference type="EMBL" id="ATLV01017615">
    <property type="status" value="NOT_ANNOTATED_CDS"/>
    <property type="molecule type" value="Genomic_DNA"/>
</dbReference>
<evidence type="ECO:0000313" key="3">
    <source>
        <dbReference type="Proteomes" id="UP000030765"/>
    </source>
</evidence>
<reference evidence="1 3" key="1">
    <citation type="journal article" date="2014" name="BMC Genomics">
        <title>Genome sequence of Anopheles sinensis provides insight into genetics basis of mosquito competence for malaria parasites.</title>
        <authorList>
            <person name="Zhou D."/>
            <person name="Zhang D."/>
            <person name="Ding G."/>
            <person name="Shi L."/>
            <person name="Hou Q."/>
            <person name="Ye Y."/>
            <person name="Xu Y."/>
            <person name="Zhou H."/>
            <person name="Xiong C."/>
            <person name="Li S."/>
            <person name="Yu J."/>
            <person name="Hong S."/>
            <person name="Yu X."/>
            <person name="Zou P."/>
            <person name="Chen C."/>
            <person name="Chang X."/>
            <person name="Wang W."/>
            <person name="Lv Y."/>
            <person name="Sun Y."/>
            <person name="Ma L."/>
            <person name="Shen B."/>
            <person name="Zhu C."/>
        </authorList>
    </citation>
    <scope>NUCLEOTIDE SEQUENCE [LARGE SCALE GENOMIC DNA]</scope>
</reference>
<evidence type="ECO:0000313" key="2">
    <source>
        <dbReference type="EnsemblMetazoa" id="ASIC010024-PA"/>
    </source>
</evidence>
<name>A0A084VWI8_ANOSI</name>
<protein>
    <submittedName>
        <fullName evidence="1 2">Anaerobic dehydrogenase</fullName>
    </submittedName>
</protein>
<dbReference type="EMBL" id="KE525177">
    <property type="protein sequence ID" value="KFB42332.1"/>
    <property type="molecule type" value="Genomic_DNA"/>
</dbReference>
<dbReference type="VEuPathDB" id="VectorBase:ASIC010024"/>